<dbReference type="InterPro" id="IPR017441">
    <property type="entry name" value="Protein_kinase_ATP_BS"/>
</dbReference>
<dbReference type="EC" id="2.7.12.2" evidence="6"/>
<gene>
    <name evidence="9" type="ORF">GLOTRDRAFT_39064</name>
</gene>
<keyword evidence="10" id="KW-1185">Reference proteome</keyword>
<keyword evidence="1" id="KW-0808">Transferase</keyword>
<comment type="similarity">
    <text evidence="5">Belongs to the protein kinase superfamily. STE Ser/Thr protein kinase family. MAP kinase kinase subfamily.</text>
</comment>
<dbReference type="InterPro" id="IPR011009">
    <property type="entry name" value="Kinase-like_dom_sf"/>
</dbReference>
<dbReference type="InterPro" id="IPR000719">
    <property type="entry name" value="Prot_kinase_dom"/>
</dbReference>
<dbReference type="GO" id="GO:0060237">
    <property type="term" value="P:regulation of fungal-type cell wall organization"/>
    <property type="evidence" value="ECO:0007669"/>
    <property type="project" value="TreeGrafter"/>
</dbReference>
<sequence>MPLPQAYSDDVLLELARLGEGAGGSVHKVQDKRNGFIMARKTITTREAPMKQLLRELAMVTKTRHVNIVKFYGAYISPSDSEVKVLMEYCEGGSLEAVGKRIKDRGGRVGEKVAGRLAEGVLQGLAYLHQQKTIHRDIKPSNILLSKQGVVKLCDFGVSGELVNSMAGTFTGTSFYMAPERICGNEYTIRSDVWSTGISLLELVQNRFPFPNDLPPIELMMYITQSDPPRLEDDAEATWSAEMKDFIRLTLTVSASERPTPEDMLQHPWLLRVMQQEVNMARWIREVWGWPRPSKRGQDGR</sequence>
<dbReference type="Gene3D" id="1.10.510.10">
    <property type="entry name" value="Transferase(Phosphotransferase) domain 1"/>
    <property type="match status" value="1"/>
</dbReference>
<dbReference type="EMBL" id="KB469299">
    <property type="protein sequence ID" value="EPQ57530.1"/>
    <property type="molecule type" value="Genomic_DNA"/>
</dbReference>
<evidence type="ECO:0000313" key="10">
    <source>
        <dbReference type="Proteomes" id="UP000030669"/>
    </source>
</evidence>
<evidence type="ECO:0000259" key="8">
    <source>
        <dbReference type="PROSITE" id="PS50011"/>
    </source>
</evidence>
<dbReference type="KEGG" id="gtr:GLOTRDRAFT_39064"/>
<keyword evidence="4 7" id="KW-0067">ATP-binding</keyword>
<feature type="domain" description="Protein kinase" evidence="8">
    <location>
        <begin position="12"/>
        <end position="270"/>
    </location>
</feature>
<evidence type="ECO:0000256" key="4">
    <source>
        <dbReference type="ARBA" id="ARBA00022840"/>
    </source>
</evidence>
<feature type="binding site" evidence="7">
    <location>
        <position position="51"/>
    </location>
    <ligand>
        <name>ATP</name>
        <dbReference type="ChEBI" id="CHEBI:30616"/>
    </ligand>
</feature>
<dbReference type="STRING" id="670483.S7RSC6"/>
<dbReference type="SMART" id="SM00220">
    <property type="entry name" value="S_TKc"/>
    <property type="match status" value="1"/>
</dbReference>
<dbReference type="GO" id="GO:0005524">
    <property type="term" value="F:ATP binding"/>
    <property type="evidence" value="ECO:0007669"/>
    <property type="project" value="UniProtKB-UniRule"/>
</dbReference>
<dbReference type="OMA" id="CFVMELM"/>
<dbReference type="eggNOG" id="KOG0581">
    <property type="taxonomic scope" value="Eukaryota"/>
</dbReference>
<reference evidence="9 10" key="1">
    <citation type="journal article" date="2012" name="Science">
        <title>The Paleozoic origin of enzymatic lignin decomposition reconstructed from 31 fungal genomes.</title>
        <authorList>
            <person name="Floudas D."/>
            <person name="Binder M."/>
            <person name="Riley R."/>
            <person name="Barry K."/>
            <person name="Blanchette R.A."/>
            <person name="Henrissat B."/>
            <person name="Martinez A.T."/>
            <person name="Otillar R."/>
            <person name="Spatafora J.W."/>
            <person name="Yadav J.S."/>
            <person name="Aerts A."/>
            <person name="Benoit I."/>
            <person name="Boyd A."/>
            <person name="Carlson A."/>
            <person name="Copeland A."/>
            <person name="Coutinho P.M."/>
            <person name="de Vries R.P."/>
            <person name="Ferreira P."/>
            <person name="Findley K."/>
            <person name="Foster B."/>
            <person name="Gaskell J."/>
            <person name="Glotzer D."/>
            <person name="Gorecki P."/>
            <person name="Heitman J."/>
            <person name="Hesse C."/>
            <person name="Hori C."/>
            <person name="Igarashi K."/>
            <person name="Jurgens J.A."/>
            <person name="Kallen N."/>
            <person name="Kersten P."/>
            <person name="Kohler A."/>
            <person name="Kuees U."/>
            <person name="Kumar T.K.A."/>
            <person name="Kuo A."/>
            <person name="LaButti K."/>
            <person name="Larrondo L.F."/>
            <person name="Lindquist E."/>
            <person name="Ling A."/>
            <person name="Lombard V."/>
            <person name="Lucas S."/>
            <person name="Lundell T."/>
            <person name="Martin R."/>
            <person name="McLaughlin D.J."/>
            <person name="Morgenstern I."/>
            <person name="Morin E."/>
            <person name="Murat C."/>
            <person name="Nagy L.G."/>
            <person name="Nolan M."/>
            <person name="Ohm R.A."/>
            <person name="Patyshakuliyeva A."/>
            <person name="Rokas A."/>
            <person name="Ruiz-Duenas F.J."/>
            <person name="Sabat G."/>
            <person name="Salamov A."/>
            <person name="Samejima M."/>
            <person name="Schmutz J."/>
            <person name="Slot J.C."/>
            <person name="St John F."/>
            <person name="Stenlid J."/>
            <person name="Sun H."/>
            <person name="Sun S."/>
            <person name="Syed K."/>
            <person name="Tsang A."/>
            <person name="Wiebenga A."/>
            <person name="Young D."/>
            <person name="Pisabarro A."/>
            <person name="Eastwood D.C."/>
            <person name="Martin F."/>
            <person name="Cullen D."/>
            <person name="Grigoriev I.V."/>
            <person name="Hibbett D.S."/>
        </authorList>
    </citation>
    <scope>NUCLEOTIDE SEQUENCE [LARGE SCALE GENOMIC DNA]</scope>
    <source>
        <strain evidence="9 10">ATCC 11539</strain>
    </source>
</reference>
<dbReference type="AlphaFoldDB" id="S7RSC6"/>
<dbReference type="RefSeq" id="XP_007863982.1">
    <property type="nucleotide sequence ID" value="XM_007865791.1"/>
</dbReference>
<dbReference type="PROSITE" id="PS50011">
    <property type="entry name" value="PROTEIN_KINASE_DOM"/>
    <property type="match status" value="1"/>
</dbReference>
<dbReference type="PROSITE" id="PS00107">
    <property type="entry name" value="PROTEIN_KINASE_ATP"/>
    <property type="match status" value="1"/>
</dbReference>
<dbReference type="FunFam" id="1.10.510.10:FF:000263">
    <property type="entry name" value="MAP kinase skh1/pek1"/>
    <property type="match status" value="1"/>
</dbReference>
<dbReference type="Pfam" id="PF00069">
    <property type="entry name" value="Pkinase"/>
    <property type="match status" value="1"/>
</dbReference>
<evidence type="ECO:0000256" key="5">
    <source>
        <dbReference type="ARBA" id="ARBA00038035"/>
    </source>
</evidence>
<dbReference type="Proteomes" id="UP000030669">
    <property type="component" value="Unassembled WGS sequence"/>
</dbReference>
<evidence type="ECO:0000256" key="7">
    <source>
        <dbReference type="PROSITE-ProRule" id="PRU10141"/>
    </source>
</evidence>
<dbReference type="HOGENOM" id="CLU_000288_63_23_1"/>
<dbReference type="OrthoDB" id="10252354at2759"/>
<evidence type="ECO:0000256" key="1">
    <source>
        <dbReference type="ARBA" id="ARBA00022679"/>
    </source>
</evidence>
<evidence type="ECO:0000256" key="2">
    <source>
        <dbReference type="ARBA" id="ARBA00022741"/>
    </source>
</evidence>
<dbReference type="GO" id="GO:0004708">
    <property type="term" value="F:MAP kinase kinase activity"/>
    <property type="evidence" value="ECO:0007669"/>
    <property type="project" value="UniProtKB-EC"/>
</dbReference>
<keyword evidence="3 9" id="KW-0418">Kinase</keyword>
<evidence type="ECO:0000256" key="6">
    <source>
        <dbReference type="ARBA" id="ARBA00038999"/>
    </source>
</evidence>
<dbReference type="GeneID" id="19305874"/>
<dbReference type="PANTHER" id="PTHR48013">
    <property type="entry name" value="DUAL SPECIFICITY MITOGEN-ACTIVATED PROTEIN KINASE KINASE 5-RELATED"/>
    <property type="match status" value="1"/>
</dbReference>
<dbReference type="GO" id="GO:0000196">
    <property type="term" value="P:cell integrity MAPK cascade"/>
    <property type="evidence" value="ECO:0007669"/>
    <property type="project" value="TreeGrafter"/>
</dbReference>
<protein>
    <recommendedName>
        <fullName evidence="6">mitogen-activated protein kinase kinase</fullName>
        <ecNumber evidence="6">2.7.12.2</ecNumber>
    </recommendedName>
</protein>
<dbReference type="Gene3D" id="3.30.200.20">
    <property type="entry name" value="Phosphorylase Kinase, domain 1"/>
    <property type="match status" value="1"/>
</dbReference>
<organism evidence="9 10">
    <name type="scientific">Gloeophyllum trabeum (strain ATCC 11539 / FP-39264 / Madison 617)</name>
    <name type="common">Brown rot fungus</name>
    <dbReference type="NCBI Taxonomy" id="670483"/>
    <lineage>
        <taxon>Eukaryota</taxon>
        <taxon>Fungi</taxon>
        <taxon>Dikarya</taxon>
        <taxon>Basidiomycota</taxon>
        <taxon>Agaricomycotina</taxon>
        <taxon>Agaricomycetes</taxon>
        <taxon>Gloeophyllales</taxon>
        <taxon>Gloeophyllaceae</taxon>
        <taxon>Gloeophyllum</taxon>
    </lineage>
</organism>
<evidence type="ECO:0000256" key="3">
    <source>
        <dbReference type="ARBA" id="ARBA00022777"/>
    </source>
</evidence>
<keyword evidence="2 7" id="KW-0547">Nucleotide-binding</keyword>
<evidence type="ECO:0000313" key="9">
    <source>
        <dbReference type="EMBL" id="EPQ57530.1"/>
    </source>
</evidence>
<dbReference type="SUPFAM" id="SSF56112">
    <property type="entry name" value="Protein kinase-like (PK-like)"/>
    <property type="match status" value="1"/>
</dbReference>
<dbReference type="PANTHER" id="PTHR48013:SF6">
    <property type="entry name" value="MAP KINASE KINASE MKK1_SSP32-RELATED"/>
    <property type="match status" value="1"/>
</dbReference>
<accession>S7RSC6</accession>
<name>S7RSC6_GLOTA</name>
<proteinExistence type="inferred from homology"/>